<dbReference type="AlphaFoldDB" id="A0A060QGG6"/>
<evidence type="ECO:0000313" key="1">
    <source>
        <dbReference type="EMBL" id="CDG40199.1"/>
    </source>
</evidence>
<evidence type="ECO:0000313" key="2">
    <source>
        <dbReference type="Proteomes" id="UP000027583"/>
    </source>
</evidence>
<dbReference type="SUPFAM" id="SSF56300">
    <property type="entry name" value="Metallo-dependent phosphatases"/>
    <property type="match status" value="1"/>
</dbReference>
<dbReference type="InterPro" id="IPR029052">
    <property type="entry name" value="Metallo-depent_PP-like"/>
</dbReference>
<sequence>MTRLPTTLRLESDILLVHGTPTSGPAYFLETVAVGGLRPATRAEIVARLIQCGHTHIQRMVAFGKGRLVLNPGSVGLPG</sequence>
<reference evidence="1 2" key="2">
    <citation type="journal article" date="2014" name="PLoS ONE">
        <title>Evolution of mitochondria reconstructed from the energy metabolism of living bacteria.</title>
        <authorList>
            <person name="Degli Esposti M."/>
            <person name="Chouaia B."/>
            <person name="Comandatore F."/>
            <person name="Crotti E."/>
            <person name="Sassera D."/>
            <person name="Lievens P.M."/>
            <person name="Daffonchio D."/>
            <person name="Bandi C."/>
        </authorList>
    </citation>
    <scope>NUCLEOTIDE SEQUENCE [LARGE SCALE GENOMIC DNA]</scope>
    <source>
        <strain evidence="1 2">SF2.1</strain>
    </source>
</reference>
<dbReference type="EMBL" id="CBLX010000013">
    <property type="protein sequence ID" value="CDG40199.1"/>
    <property type="molecule type" value="Genomic_DNA"/>
</dbReference>
<organism evidence="1 2">
    <name type="scientific">Asaia bogorensis</name>
    <dbReference type="NCBI Taxonomy" id="91915"/>
    <lineage>
        <taxon>Bacteria</taxon>
        <taxon>Pseudomonadati</taxon>
        <taxon>Pseudomonadota</taxon>
        <taxon>Alphaproteobacteria</taxon>
        <taxon>Acetobacterales</taxon>
        <taxon>Acetobacteraceae</taxon>
        <taxon>Asaia</taxon>
    </lineage>
</organism>
<gene>
    <name evidence="1" type="ORF">ASAP_2154</name>
</gene>
<dbReference type="Proteomes" id="UP000027583">
    <property type="component" value="Unassembled WGS sequence"/>
</dbReference>
<protein>
    <submittedName>
        <fullName evidence="1">Diadenosine tetraphosphatase and related serine/threonine protein phosphatases</fullName>
    </submittedName>
</protein>
<dbReference type="RefSeq" id="WP_023979101.1">
    <property type="nucleotide sequence ID" value="NZ_CBLX010000013.1"/>
</dbReference>
<comment type="caution">
    <text evidence="1">The sequence shown here is derived from an EMBL/GenBank/DDBJ whole genome shotgun (WGS) entry which is preliminary data.</text>
</comment>
<reference evidence="1 2" key="1">
    <citation type="journal article" date="2014" name="Genome Biol. Evol.">
        <title>Acetic acid bacteria genomes reveal functional traits for adaptation to life in insect guts.</title>
        <authorList>
            <person name="Chouaia B."/>
            <person name="Gaiarsa S."/>
            <person name="Crotti E."/>
            <person name="Comandatore F."/>
            <person name="Degli Esposti M."/>
            <person name="Ricci I."/>
            <person name="Alma A."/>
            <person name="Favia G."/>
            <person name="Bandi C."/>
            <person name="Daffonchio D."/>
        </authorList>
    </citation>
    <scope>NUCLEOTIDE SEQUENCE [LARGE SCALE GENOMIC DNA]</scope>
    <source>
        <strain evidence="1 2">SF2.1</strain>
    </source>
</reference>
<dbReference type="eggNOG" id="COG0639">
    <property type="taxonomic scope" value="Bacteria"/>
</dbReference>
<proteinExistence type="predicted"/>
<dbReference type="Gene3D" id="3.60.21.10">
    <property type="match status" value="1"/>
</dbReference>
<accession>A0A060QGG6</accession>
<name>A0A060QGG6_9PROT</name>